<reference evidence="1" key="1">
    <citation type="submission" date="2017-04" db="EMBL/GenBank/DDBJ databases">
        <title>Unexpected and diverse lifestyles within the genus Limnohabitans.</title>
        <authorList>
            <person name="Kasalicky V."/>
            <person name="Mehrshad M."/>
            <person name="Andrei S.-A."/>
            <person name="Salcher M."/>
            <person name="Kratochvilova H."/>
            <person name="Simek K."/>
            <person name="Ghai R."/>
        </authorList>
    </citation>
    <scope>NUCLEOTIDE SEQUENCE [LARGE SCALE GENOMIC DNA]</scope>
    <source>
        <strain evidence="1">II-D5</strain>
    </source>
</reference>
<comment type="caution">
    <text evidence="1">The sequence shown here is derived from an EMBL/GenBank/DDBJ whole genome shotgun (WGS) entry which is preliminary data.</text>
</comment>
<dbReference type="InterPro" id="IPR025449">
    <property type="entry name" value="JetB"/>
</dbReference>
<gene>
    <name evidence="1" type="ORF">H663_017820</name>
</gene>
<dbReference type="Proteomes" id="UP000037507">
    <property type="component" value="Unassembled WGS sequence"/>
</dbReference>
<dbReference type="Pfam" id="PF13835">
    <property type="entry name" value="DUF4194"/>
    <property type="match status" value="1"/>
</dbReference>
<organism evidence="1 2">
    <name type="scientific">Limnohabitans planktonicus II-D5</name>
    <dbReference type="NCBI Taxonomy" id="1293045"/>
    <lineage>
        <taxon>Bacteria</taxon>
        <taxon>Pseudomonadati</taxon>
        <taxon>Pseudomonadota</taxon>
        <taxon>Betaproteobacteria</taxon>
        <taxon>Burkholderiales</taxon>
        <taxon>Comamonadaceae</taxon>
        <taxon>Limnohabitans</taxon>
    </lineage>
</organism>
<dbReference type="RefSeq" id="WP_053173273.1">
    <property type="nucleotide sequence ID" value="NZ_LFYT02000032.1"/>
</dbReference>
<dbReference type="EMBL" id="LFYT02000032">
    <property type="protein sequence ID" value="PVE41337.1"/>
    <property type="molecule type" value="Genomic_DNA"/>
</dbReference>
<keyword evidence="2" id="KW-1185">Reference proteome</keyword>
<dbReference type="OrthoDB" id="5800855at2"/>
<name>A0A2T7U9I7_9BURK</name>
<dbReference type="STRING" id="1293045.H663_11930"/>
<dbReference type="AlphaFoldDB" id="A0A2T7U9I7"/>
<sequence>MSLTTELREKLAKTTVTMERFREIATRLLSYGVLVRDEDRTEQALYDETRQVESLLSEYFEVVGMYLHHDVNAQFFRLYAPGAVVDGIREDTFSPVPSLKARVSTDFVAAAIALRFLYQEKLNQGLIDTQAEALISVDDLALTLITQLKRQLPERDGERMGLLAELKRHRLLRYSSTFSVSDEDAYLAIRPTILGVVSNEALAVAMDADGEIEPVMQVEEPQE</sequence>
<evidence type="ECO:0000313" key="1">
    <source>
        <dbReference type="EMBL" id="PVE41337.1"/>
    </source>
</evidence>
<accession>A0A2T7U9I7</accession>
<proteinExistence type="predicted"/>
<evidence type="ECO:0008006" key="3">
    <source>
        <dbReference type="Google" id="ProtNLM"/>
    </source>
</evidence>
<evidence type="ECO:0000313" key="2">
    <source>
        <dbReference type="Proteomes" id="UP000037507"/>
    </source>
</evidence>
<protein>
    <recommendedName>
        <fullName evidence="3">DUF4194 domain-containing protein</fullName>
    </recommendedName>
</protein>